<evidence type="ECO:0000313" key="2">
    <source>
        <dbReference type="EMBL" id="KAF8400178.1"/>
    </source>
</evidence>
<evidence type="ECO:0000313" key="1">
    <source>
        <dbReference type="EMBL" id="KAF8364841.1"/>
    </source>
</evidence>
<keyword evidence="3" id="KW-1185">Reference proteome</keyword>
<protein>
    <submittedName>
        <fullName evidence="2">Uncharacterized protein</fullName>
    </submittedName>
</protein>
<dbReference type="EMBL" id="JABCRI010000009">
    <property type="protein sequence ID" value="KAF8400178.1"/>
    <property type="molecule type" value="Genomic_DNA"/>
</dbReference>
<dbReference type="Proteomes" id="UP000655225">
    <property type="component" value="Unassembled WGS sequence"/>
</dbReference>
<gene>
    <name evidence="2" type="ORF">HHK36_013474</name>
    <name evidence="1" type="ORF">HHK36_033182</name>
</gene>
<dbReference type="AlphaFoldDB" id="A0A834Z879"/>
<organism evidence="2 3">
    <name type="scientific">Tetracentron sinense</name>
    <name type="common">Spur-leaf</name>
    <dbReference type="NCBI Taxonomy" id="13715"/>
    <lineage>
        <taxon>Eukaryota</taxon>
        <taxon>Viridiplantae</taxon>
        <taxon>Streptophyta</taxon>
        <taxon>Embryophyta</taxon>
        <taxon>Tracheophyta</taxon>
        <taxon>Spermatophyta</taxon>
        <taxon>Magnoliopsida</taxon>
        <taxon>Trochodendrales</taxon>
        <taxon>Trochodendraceae</taxon>
        <taxon>Tetracentron</taxon>
    </lineage>
</organism>
<reference evidence="2 3" key="1">
    <citation type="submission" date="2020-04" db="EMBL/GenBank/DDBJ databases">
        <title>Plant Genome Project.</title>
        <authorList>
            <person name="Zhang R.-G."/>
        </authorList>
    </citation>
    <scope>NUCLEOTIDE SEQUENCE [LARGE SCALE GENOMIC DNA]</scope>
    <source>
        <strain evidence="2">YNK0</strain>
        <tissue evidence="2">Leaf</tissue>
    </source>
</reference>
<dbReference type="OrthoDB" id="1937743at2759"/>
<dbReference type="PANTHER" id="PTHR35510">
    <property type="entry name" value="DBH-LIKE MONOOXYGENASE"/>
    <property type="match status" value="1"/>
</dbReference>
<dbReference type="OMA" id="VPWAPAQ"/>
<comment type="caution">
    <text evidence="2">The sequence shown here is derived from an EMBL/GenBank/DDBJ whole genome shotgun (WGS) entry which is preliminary data.</text>
</comment>
<accession>A0A834Z879</accession>
<dbReference type="PANTHER" id="PTHR35510:SF1">
    <property type="entry name" value="DBH-LIKE MONOOXYGENASE"/>
    <property type="match status" value="1"/>
</dbReference>
<evidence type="ECO:0000313" key="3">
    <source>
        <dbReference type="Proteomes" id="UP000655225"/>
    </source>
</evidence>
<dbReference type="EMBL" id="JABCRI010001201">
    <property type="protein sequence ID" value="KAF8364841.1"/>
    <property type="molecule type" value="Genomic_DNA"/>
</dbReference>
<proteinExistence type="predicted"/>
<name>A0A834Z879_TETSI</name>
<sequence>MAGYMSVKMKRKDMDDMSDDFSDFSLSSPARKIRRLGTELPPIMEEEPEIPLGFEHPLPPEEHLTSSMEQILAPGTAAVPSYSLNEERTLVLYKPVKLRPLQSSNSSNFTITINSDLIPGLKKVRNPTNYFVSASLSVDKLFWLGDDNPIKATEDEVEEAVPMNDCLAVIPWVSSQFPPSSGMEASAIGESEPMEAEVEEAATMDIEEDNKCAIEGEIREPGMGGGEGLHQWQQQHCMTPQLPQNTSPPLTWSW</sequence>